<feature type="active site" description="Nucleophile" evidence="5">
    <location>
        <position position="374"/>
    </location>
</feature>
<name>A0AAP8PQ92_9STAP</name>
<accession>A0AAP8PQ92</accession>
<dbReference type="FunFam" id="3.20.20.80:FF:000004">
    <property type="entry name" value="Beta-glucosidase 6-phospho-beta-glucosidase"/>
    <property type="match status" value="1"/>
</dbReference>
<dbReference type="PRINTS" id="PR00131">
    <property type="entry name" value="GLHYDRLASE1"/>
</dbReference>
<evidence type="ECO:0000313" key="6">
    <source>
        <dbReference type="EMBL" id="PNZ68359.1"/>
    </source>
</evidence>
<gene>
    <name evidence="6" type="primary">lacG</name>
    <name evidence="6" type="ORF">CD158_03590</name>
</gene>
<dbReference type="Gene3D" id="3.20.20.80">
    <property type="entry name" value="Glycosidases"/>
    <property type="match status" value="1"/>
</dbReference>
<protein>
    <recommendedName>
        <fullName evidence="2">beta-glucosidase</fullName>
        <ecNumber evidence="2">3.2.1.21</ecNumber>
    </recommendedName>
</protein>
<dbReference type="PANTHER" id="PTHR10353:SF36">
    <property type="entry name" value="LP05116P"/>
    <property type="match status" value="1"/>
</dbReference>
<evidence type="ECO:0000256" key="1">
    <source>
        <dbReference type="ARBA" id="ARBA00010838"/>
    </source>
</evidence>
<dbReference type="PROSITE" id="PS00572">
    <property type="entry name" value="GLYCOSYL_HYDROL_F1_1"/>
    <property type="match status" value="1"/>
</dbReference>
<organism evidence="6 7">
    <name type="scientific">Staphylococcus auricularis</name>
    <dbReference type="NCBI Taxonomy" id="29379"/>
    <lineage>
        <taxon>Bacteria</taxon>
        <taxon>Bacillati</taxon>
        <taxon>Bacillota</taxon>
        <taxon>Bacilli</taxon>
        <taxon>Bacillales</taxon>
        <taxon>Staphylococcaceae</taxon>
        <taxon>Staphylococcus</taxon>
    </lineage>
</organism>
<reference evidence="6 7" key="1">
    <citation type="submission" date="2017-08" db="EMBL/GenBank/DDBJ databases">
        <title>Draft genome sequences of 64 type strains of genus Staph aureus.</title>
        <authorList>
            <person name="Cole K."/>
            <person name="Golubchik T."/>
            <person name="Russell J."/>
            <person name="Foster D."/>
            <person name="Llewelyn M."/>
            <person name="Wilson D."/>
            <person name="Crook D."/>
            <person name="Paul J."/>
        </authorList>
    </citation>
    <scope>NUCLEOTIDE SEQUENCE [LARGE SCALE GENOMIC DNA]</scope>
    <source>
        <strain evidence="6 7">NCTC 12101</strain>
    </source>
</reference>
<dbReference type="Proteomes" id="UP000242470">
    <property type="component" value="Unassembled WGS sequence"/>
</dbReference>
<dbReference type="NCBIfam" id="TIGR01233">
    <property type="entry name" value="lacG"/>
    <property type="match status" value="1"/>
</dbReference>
<dbReference type="SUPFAM" id="SSF51445">
    <property type="entry name" value="(Trans)glycosidases"/>
    <property type="match status" value="1"/>
</dbReference>
<evidence type="ECO:0000256" key="3">
    <source>
        <dbReference type="ARBA" id="ARBA00022801"/>
    </source>
</evidence>
<comment type="caution">
    <text evidence="6">The sequence shown here is derived from an EMBL/GenBank/DDBJ whole genome shotgun (WGS) entry which is preliminary data.</text>
</comment>
<dbReference type="Pfam" id="PF00232">
    <property type="entry name" value="Glyco_hydro_1"/>
    <property type="match status" value="1"/>
</dbReference>
<evidence type="ECO:0000313" key="7">
    <source>
        <dbReference type="Proteomes" id="UP000242470"/>
    </source>
</evidence>
<dbReference type="GeneID" id="64982592"/>
<dbReference type="EC" id="3.2.1.21" evidence="2"/>
<dbReference type="GO" id="GO:0019512">
    <property type="term" value="P:lactose catabolic process via tagatose-6-phosphate"/>
    <property type="evidence" value="ECO:0007669"/>
    <property type="project" value="InterPro"/>
</dbReference>
<evidence type="ECO:0000256" key="2">
    <source>
        <dbReference type="ARBA" id="ARBA00012744"/>
    </source>
</evidence>
<proteinExistence type="inferred from homology"/>
<comment type="similarity">
    <text evidence="1">Belongs to the glycosyl hydrolase 1 family.</text>
</comment>
<dbReference type="RefSeq" id="WP_059106521.1">
    <property type="nucleotide sequence ID" value="NZ_AP024589.1"/>
</dbReference>
<evidence type="ECO:0000256" key="4">
    <source>
        <dbReference type="ARBA" id="ARBA00023295"/>
    </source>
</evidence>
<keyword evidence="4" id="KW-0326">Glycosidase</keyword>
<evidence type="ECO:0000256" key="5">
    <source>
        <dbReference type="PROSITE-ProRule" id="PRU10055"/>
    </source>
</evidence>
<dbReference type="InterPro" id="IPR005928">
    <property type="entry name" value="6P-beta-galactosidase"/>
</dbReference>
<sequence>MTQLPKDFVLGAATAAYQVEGASTEDGKGRVSWDAFLEKQGRFSPDPASDFYHRYEEDIKLASEYGVKALRISIAWSRIIPDGTGDINEKGIEYYRNVLETCHKYHVEPYVTLHHFDTPEPLHFAGDWSNKDQIDAFARFAEIVFEQYHDLVKYWVTINEPIAYVLGQYITGAFPPGEKYNTLKCLQAQHNQLVAHSRVVNLFKEKGYEGEIGLVHALTQFYSIDDKLENQIATYKHDIFMNGFLLDGTFLGHYSLEKLSTVQQILGDQFSNLEMKQDELAEMGKASQQLDFIGINYYQSNWIKAHNEESLIHHNGTGEKGTAIFRVKGIGEVAKNEAIPRNDWDWYIYPEGLRDMMIRIKEDHPNYNKIYITENGLGYKDVLESDGSVHDKARIDYVKGHIEAVEEAYVKHDVNVKGYFIWSLQDMFSWSNGYNKRYGLFYIDFETQKRYVKDSAYWYKKLSEAIDQQE</sequence>
<dbReference type="InterPro" id="IPR001360">
    <property type="entry name" value="Glyco_hydro_1"/>
</dbReference>
<keyword evidence="3" id="KW-0378">Hydrolase</keyword>
<dbReference type="EMBL" id="PPQW01000017">
    <property type="protein sequence ID" value="PNZ68359.1"/>
    <property type="molecule type" value="Genomic_DNA"/>
</dbReference>
<dbReference type="GO" id="GO:0005829">
    <property type="term" value="C:cytosol"/>
    <property type="evidence" value="ECO:0007669"/>
    <property type="project" value="TreeGrafter"/>
</dbReference>
<dbReference type="InterPro" id="IPR018120">
    <property type="entry name" value="Glyco_hydro_1_AS"/>
</dbReference>
<dbReference type="GO" id="GO:0033920">
    <property type="term" value="F:6-phospho-beta-galactosidase activity"/>
    <property type="evidence" value="ECO:0007669"/>
    <property type="project" value="InterPro"/>
</dbReference>
<dbReference type="GO" id="GO:0008422">
    <property type="term" value="F:beta-glucosidase activity"/>
    <property type="evidence" value="ECO:0007669"/>
    <property type="project" value="UniProtKB-EC"/>
</dbReference>
<dbReference type="AlphaFoldDB" id="A0AAP8PQ92"/>
<dbReference type="NCBIfam" id="NF010036">
    <property type="entry name" value="PRK13511.1"/>
    <property type="match status" value="1"/>
</dbReference>
<dbReference type="InterPro" id="IPR017853">
    <property type="entry name" value="GH"/>
</dbReference>
<dbReference type="PANTHER" id="PTHR10353">
    <property type="entry name" value="GLYCOSYL HYDROLASE"/>
    <property type="match status" value="1"/>
</dbReference>